<proteinExistence type="predicted"/>
<evidence type="ECO:0000313" key="1">
    <source>
        <dbReference type="EMBL" id="EFS22103.1"/>
    </source>
</evidence>
<evidence type="ECO:0000313" key="2">
    <source>
        <dbReference type="Proteomes" id="UP000002975"/>
    </source>
</evidence>
<name>E5BHY0_9FUSO</name>
<accession>E5BHY0</accession>
<dbReference type="Proteomes" id="UP000002975">
    <property type="component" value="Unassembled WGS sequence"/>
</dbReference>
<reference evidence="1 2" key="1">
    <citation type="submission" date="2009-02" db="EMBL/GenBank/DDBJ databases">
        <title>The Genome Sequence of Fusobacterium sp. 3_1_5R.</title>
        <authorList>
            <consortium name="The Broad Institute Genome Sequencing Platform"/>
            <person name="Ward D."/>
            <person name="Young S.K."/>
            <person name="Kodira C.D."/>
            <person name="Zeng Q."/>
            <person name="Koehrsen M."/>
            <person name="Alvarado L."/>
            <person name="Berlin A."/>
            <person name="Borenstein D."/>
            <person name="Chen Z."/>
            <person name="Engels R."/>
            <person name="Freedman E."/>
            <person name="Gellesch M."/>
            <person name="Goldberg J."/>
            <person name="Griggs A."/>
            <person name="Gujja S."/>
            <person name="Heiman D."/>
            <person name="Hepburn T."/>
            <person name="Howarth C."/>
            <person name="Jen D."/>
            <person name="Larson L."/>
            <person name="Lewis B."/>
            <person name="Mehta T."/>
            <person name="Park D."/>
            <person name="Pearson M."/>
            <person name="Roberts A."/>
            <person name="Saif S."/>
            <person name="Shea T."/>
            <person name="Shenoy N."/>
            <person name="Sisk P."/>
            <person name="Stolte C."/>
            <person name="Sykes S."/>
            <person name="Walk T."/>
            <person name="White J."/>
            <person name="Yandava C."/>
            <person name="Allen-Vercoe E."/>
            <person name="Strauss J."/>
            <person name="Ambrose C."/>
            <person name="Lander E."/>
            <person name="Nusbaum C."/>
            <person name="Galagan J."/>
            <person name="Birren B."/>
        </authorList>
    </citation>
    <scope>NUCLEOTIDE SEQUENCE [LARGE SCALE GENOMIC DNA]</scope>
    <source>
        <strain evidence="1 2">3_1_5R</strain>
    </source>
</reference>
<dbReference type="BioCyc" id="FSP469605-HMP:GTSP-1643-MONOMER"/>
<protein>
    <submittedName>
        <fullName evidence="1">Uncharacterized protein</fullName>
    </submittedName>
</protein>
<organism evidence="1 2">
    <name type="scientific">Fusobacterium gonidiaformans 3-1-5R</name>
    <dbReference type="NCBI Taxonomy" id="469605"/>
    <lineage>
        <taxon>Bacteria</taxon>
        <taxon>Fusobacteriati</taxon>
        <taxon>Fusobacteriota</taxon>
        <taxon>Fusobacteriia</taxon>
        <taxon>Fusobacteriales</taxon>
        <taxon>Fusobacteriaceae</taxon>
        <taxon>Fusobacterium</taxon>
    </lineage>
</organism>
<keyword evidence="2" id="KW-1185">Reference proteome</keyword>
<dbReference type="EMBL" id="GG657974">
    <property type="protein sequence ID" value="EFS22103.1"/>
    <property type="molecule type" value="Genomic_DNA"/>
</dbReference>
<dbReference type="AlphaFoldDB" id="E5BHY0"/>
<dbReference type="HOGENOM" id="CLU_3007721_0_0_0"/>
<dbReference type="RefSeq" id="WP_008802164.1">
    <property type="nucleotide sequence ID" value="NZ_GG657974.1"/>
</dbReference>
<sequence>MESFDNVKNPKKSYGIFKVFNSGVGGKNMDLNNINEAKALIQKIEKIKKEMELRMM</sequence>
<gene>
    <name evidence="1" type="ORF">FSBG_01600</name>
</gene>